<sequence precursor="true">MKRIIGSLLVLCLLSGSLVAGDWDPNDDTFDPSIKSVVVENTTWLGDPSPFVHLGIPRTGYTHVNQTNWDGFDPSVQISLMVPLKPGETKPRAGGMLMMNQAQTTELIQVIEGALKSEPKEERIQIKTGMKDADWALTFATDKESRFLQLENKTKDKVDAYRFSINASKKLLGAIRHSLKQLESTIKK</sequence>
<feature type="signal peptide" evidence="1">
    <location>
        <begin position="1"/>
        <end position="20"/>
    </location>
</feature>
<keyword evidence="1" id="KW-0732">Signal</keyword>
<dbReference type="Proteomes" id="UP000319817">
    <property type="component" value="Chromosome"/>
</dbReference>
<organism evidence="2 3">
    <name type="scientific">Stieleria marina</name>
    <dbReference type="NCBI Taxonomy" id="1930275"/>
    <lineage>
        <taxon>Bacteria</taxon>
        <taxon>Pseudomonadati</taxon>
        <taxon>Planctomycetota</taxon>
        <taxon>Planctomycetia</taxon>
        <taxon>Pirellulales</taxon>
        <taxon>Pirellulaceae</taxon>
        <taxon>Stieleria</taxon>
    </lineage>
</organism>
<dbReference type="RefSeq" id="WP_145419169.1">
    <property type="nucleotide sequence ID" value="NZ_CP036526.1"/>
</dbReference>
<gene>
    <name evidence="2" type="ORF">K239x_33050</name>
</gene>
<feature type="chain" id="PRO_5022204797" evidence="1">
    <location>
        <begin position="21"/>
        <end position="188"/>
    </location>
</feature>
<evidence type="ECO:0000313" key="3">
    <source>
        <dbReference type="Proteomes" id="UP000319817"/>
    </source>
</evidence>
<dbReference type="OrthoDB" id="267728at2"/>
<dbReference type="EMBL" id="CP036526">
    <property type="protein sequence ID" value="QDT11310.1"/>
    <property type="molecule type" value="Genomic_DNA"/>
</dbReference>
<accession>A0A517NW08</accession>
<name>A0A517NW08_9BACT</name>
<protein>
    <submittedName>
        <fullName evidence="2">Uncharacterized protein</fullName>
    </submittedName>
</protein>
<dbReference type="AlphaFoldDB" id="A0A517NW08"/>
<evidence type="ECO:0000256" key="1">
    <source>
        <dbReference type="SAM" id="SignalP"/>
    </source>
</evidence>
<evidence type="ECO:0000313" key="2">
    <source>
        <dbReference type="EMBL" id="QDT11310.1"/>
    </source>
</evidence>
<keyword evidence="3" id="KW-1185">Reference proteome</keyword>
<reference evidence="2 3" key="1">
    <citation type="submission" date="2019-02" db="EMBL/GenBank/DDBJ databases">
        <title>Deep-cultivation of Planctomycetes and their phenomic and genomic characterization uncovers novel biology.</title>
        <authorList>
            <person name="Wiegand S."/>
            <person name="Jogler M."/>
            <person name="Boedeker C."/>
            <person name="Pinto D."/>
            <person name="Vollmers J."/>
            <person name="Rivas-Marin E."/>
            <person name="Kohn T."/>
            <person name="Peeters S.H."/>
            <person name="Heuer A."/>
            <person name="Rast P."/>
            <person name="Oberbeckmann S."/>
            <person name="Bunk B."/>
            <person name="Jeske O."/>
            <person name="Meyerdierks A."/>
            <person name="Storesund J.E."/>
            <person name="Kallscheuer N."/>
            <person name="Luecker S."/>
            <person name="Lage O.M."/>
            <person name="Pohl T."/>
            <person name="Merkel B.J."/>
            <person name="Hornburger P."/>
            <person name="Mueller R.-W."/>
            <person name="Bruemmer F."/>
            <person name="Labrenz M."/>
            <person name="Spormann A.M."/>
            <person name="Op den Camp H."/>
            <person name="Overmann J."/>
            <person name="Amann R."/>
            <person name="Jetten M.S.M."/>
            <person name="Mascher T."/>
            <person name="Medema M.H."/>
            <person name="Devos D.P."/>
            <person name="Kaster A.-K."/>
            <person name="Ovreas L."/>
            <person name="Rohde M."/>
            <person name="Galperin M.Y."/>
            <person name="Jogler C."/>
        </authorList>
    </citation>
    <scope>NUCLEOTIDE SEQUENCE [LARGE SCALE GENOMIC DNA]</scope>
    <source>
        <strain evidence="2 3">K23_9</strain>
    </source>
</reference>
<proteinExistence type="predicted"/>